<dbReference type="InterPro" id="IPR039421">
    <property type="entry name" value="Type_1_exporter"/>
</dbReference>
<comment type="subcellular location">
    <subcellularLocation>
        <location evidence="1">Cell membrane</location>
        <topology evidence="1">Multi-pass membrane protein</topology>
    </subcellularLocation>
</comment>
<accession>A0ABV3FA41</accession>
<dbReference type="InterPro" id="IPR011527">
    <property type="entry name" value="ABC1_TM_dom"/>
</dbReference>
<dbReference type="PANTHER" id="PTHR43394:SF1">
    <property type="entry name" value="ATP-BINDING CASSETTE SUB-FAMILY B MEMBER 10, MITOCHONDRIAL"/>
    <property type="match status" value="1"/>
</dbReference>
<evidence type="ECO:0000256" key="6">
    <source>
        <dbReference type="ARBA" id="ARBA00023136"/>
    </source>
</evidence>
<reference evidence="10 11" key="1">
    <citation type="submission" date="2024-06" db="EMBL/GenBank/DDBJ databases">
        <title>The Natural Products Discovery Center: Release of the First 8490 Sequenced Strains for Exploring Actinobacteria Biosynthetic Diversity.</title>
        <authorList>
            <person name="Kalkreuter E."/>
            <person name="Kautsar S.A."/>
            <person name="Yang D."/>
            <person name="Bader C.D."/>
            <person name="Teijaro C.N."/>
            <person name="Fluegel L."/>
            <person name="Davis C.M."/>
            <person name="Simpson J.R."/>
            <person name="Lauterbach L."/>
            <person name="Steele A.D."/>
            <person name="Gui C."/>
            <person name="Meng S."/>
            <person name="Li G."/>
            <person name="Viehrig K."/>
            <person name="Ye F."/>
            <person name="Su P."/>
            <person name="Kiefer A.F."/>
            <person name="Nichols A."/>
            <person name="Cepeda A.J."/>
            <person name="Yan W."/>
            <person name="Fan B."/>
            <person name="Jiang Y."/>
            <person name="Adhikari A."/>
            <person name="Zheng C.-J."/>
            <person name="Schuster L."/>
            <person name="Cowan T.M."/>
            <person name="Smanski M.J."/>
            <person name="Chevrette M.G."/>
            <person name="De Carvalho L.P.S."/>
            <person name="Shen B."/>
        </authorList>
    </citation>
    <scope>NUCLEOTIDE SEQUENCE [LARGE SCALE GENOMIC DNA]</scope>
    <source>
        <strain evidence="10 11">NPDC050671</strain>
    </source>
</reference>
<evidence type="ECO:0000259" key="9">
    <source>
        <dbReference type="PROSITE" id="PS50929"/>
    </source>
</evidence>
<dbReference type="CDD" id="cd18547">
    <property type="entry name" value="ABC_6TM_Tm288_like"/>
    <property type="match status" value="1"/>
</dbReference>
<dbReference type="InterPro" id="IPR003439">
    <property type="entry name" value="ABC_transporter-like_ATP-bd"/>
</dbReference>
<evidence type="ECO:0000256" key="1">
    <source>
        <dbReference type="ARBA" id="ARBA00004651"/>
    </source>
</evidence>
<keyword evidence="4 10" id="KW-0067">ATP-binding</keyword>
<keyword evidence="3" id="KW-0547">Nucleotide-binding</keyword>
<dbReference type="InterPro" id="IPR003593">
    <property type="entry name" value="AAA+_ATPase"/>
</dbReference>
<feature type="domain" description="ABC transmembrane type-1" evidence="9">
    <location>
        <begin position="36"/>
        <end position="358"/>
    </location>
</feature>
<gene>
    <name evidence="10" type="ORF">AB0H72_17150</name>
</gene>
<dbReference type="RefSeq" id="WP_357979520.1">
    <property type="nucleotide sequence ID" value="NZ_JBFAIH010000009.1"/>
</dbReference>
<feature type="transmembrane region" description="Helical" evidence="7">
    <location>
        <begin position="294"/>
        <end position="320"/>
    </location>
</feature>
<evidence type="ECO:0000259" key="8">
    <source>
        <dbReference type="PROSITE" id="PS50893"/>
    </source>
</evidence>
<dbReference type="EMBL" id="JBFAIH010000009">
    <property type="protein sequence ID" value="MEV0364425.1"/>
    <property type="molecule type" value="Genomic_DNA"/>
</dbReference>
<evidence type="ECO:0000256" key="4">
    <source>
        <dbReference type="ARBA" id="ARBA00022840"/>
    </source>
</evidence>
<keyword evidence="11" id="KW-1185">Reference proteome</keyword>
<dbReference type="GO" id="GO:0005524">
    <property type="term" value="F:ATP binding"/>
    <property type="evidence" value="ECO:0007669"/>
    <property type="project" value="UniProtKB-KW"/>
</dbReference>
<feature type="domain" description="ABC transporter" evidence="8">
    <location>
        <begin position="392"/>
        <end position="626"/>
    </location>
</feature>
<evidence type="ECO:0000313" key="11">
    <source>
        <dbReference type="Proteomes" id="UP001551658"/>
    </source>
</evidence>
<evidence type="ECO:0000313" key="10">
    <source>
        <dbReference type="EMBL" id="MEV0364425.1"/>
    </source>
</evidence>
<name>A0ABV3FA41_9NOCA</name>
<dbReference type="PROSITE" id="PS50929">
    <property type="entry name" value="ABC_TM1F"/>
    <property type="match status" value="1"/>
</dbReference>
<dbReference type="Proteomes" id="UP001551658">
    <property type="component" value="Unassembled WGS sequence"/>
</dbReference>
<dbReference type="PROSITE" id="PS50893">
    <property type="entry name" value="ABC_TRANSPORTER_2"/>
    <property type="match status" value="1"/>
</dbReference>
<evidence type="ECO:0000256" key="7">
    <source>
        <dbReference type="SAM" id="Phobius"/>
    </source>
</evidence>
<dbReference type="PANTHER" id="PTHR43394">
    <property type="entry name" value="ATP-DEPENDENT PERMEASE MDL1, MITOCHONDRIAL"/>
    <property type="match status" value="1"/>
</dbReference>
<keyword evidence="6 7" id="KW-0472">Membrane</keyword>
<dbReference type="SUPFAM" id="SSF90123">
    <property type="entry name" value="ABC transporter transmembrane region"/>
    <property type="match status" value="1"/>
</dbReference>
<dbReference type="Gene3D" id="1.20.1560.10">
    <property type="entry name" value="ABC transporter type 1, transmembrane domain"/>
    <property type="match status" value="1"/>
</dbReference>
<dbReference type="Pfam" id="PF00664">
    <property type="entry name" value="ABC_membrane"/>
    <property type="match status" value="1"/>
</dbReference>
<feature type="transmembrane region" description="Helical" evidence="7">
    <location>
        <begin position="194"/>
        <end position="211"/>
    </location>
</feature>
<sequence>MRPGTPGAPDAKPKSFKPSLKRLVRRLTPERMRVGVIIGLGIVSVVLNIAGPYLLGKATNLIFDGVVGRQLPAGVSKEEALAGLRAQGQDTMADMLSGMDVVPGVGIDFDAVGRVLMLVLALYLGAAVFGWLQAFLLNDAINRVIKRLRSDVEDKIHRLPLSYFDSAPRGDVLSRVTNDVDNVSQSLQQTMSQLLISVLSVIGILGMMFWISWLLALVALLTVPAVVVVTAQIAKRSKPHFVDQWKYTGLVNAQVEEAYTGHEVVTAFGRSKQVGAEFDERNDRLFKSSFRAQFISGLIMPSSMFLGNINYVLIALIGGLRVASGQLSLGEVQAFIQYSRQFSQPLTQIGAMANLLQSGVASAERIFEILDAPEQSPDPAEKVTRPPERGRVEFDDVSFRYEPETPIIEHLSLVAEPGHVVAIVGPTGAGKTTLVNLLLRFYELDSGVITVDGVDITALSREQLRSRIGMVLQDTWLFKGTIRENIAYGDPTASDDDILAAARAAYVDRFVHALPDGYDTVIDEEGTGVSAGEKQLITIARAFLSKPAILVLDEATSSVDTRTELLVQQATAELRRDRTSFVIAHRLSTIRDADLIVVMEAGRIVETGAHDDLLVREGAYYRLYNAQFAAAAVEA</sequence>
<dbReference type="InterPro" id="IPR017871">
    <property type="entry name" value="ABC_transporter-like_CS"/>
</dbReference>
<feature type="transmembrane region" description="Helical" evidence="7">
    <location>
        <begin position="217"/>
        <end position="234"/>
    </location>
</feature>
<keyword evidence="5 7" id="KW-1133">Transmembrane helix</keyword>
<dbReference type="InterPro" id="IPR036640">
    <property type="entry name" value="ABC1_TM_sf"/>
</dbReference>
<dbReference type="Gene3D" id="3.40.50.300">
    <property type="entry name" value="P-loop containing nucleotide triphosphate hydrolases"/>
    <property type="match status" value="1"/>
</dbReference>
<evidence type="ECO:0000256" key="3">
    <source>
        <dbReference type="ARBA" id="ARBA00022741"/>
    </source>
</evidence>
<organism evidence="10 11">
    <name type="scientific">Nocardia fusca</name>
    <dbReference type="NCBI Taxonomy" id="941183"/>
    <lineage>
        <taxon>Bacteria</taxon>
        <taxon>Bacillati</taxon>
        <taxon>Actinomycetota</taxon>
        <taxon>Actinomycetes</taxon>
        <taxon>Mycobacteriales</taxon>
        <taxon>Nocardiaceae</taxon>
        <taxon>Nocardia</taxon>
    </lineage>
</organism>
<dbReference type="SUPFAM" id="SSF52540">
    <property type="entry name" value="P-loop containing nucleoside triphosphate hydrolases"/>
    <property type="match status" value="1"/>
</dbReference>
<evidence type="ECO:0000256" key="2">
    <source>
        <dbReference type="ARBA" id="ARBA00022692"/>
    </source>
</evidence>
<dbReference type="CDD" id="cd03254">
    <property type="entry name" value="ABCC_Glucan_exporter_like"/>
    <property type="match status" value="1"/>
</dbReference>
<dbReference type="InterPro" id="IPR027417">
    <property type="entry name" value="P-loop_NTPase"/>
</dbReference>
<comment type="caution">
    <text evidence="10">The sequence shown here is derived from an EMBL/GenBank/DDBJ whole genome shotgun (WGS) entry which is preliminary data.</text>
</comment>
<dbReference type="Pfam" id="PF00005">
    <property type="entry name" value="ABC_tran"/>
    <property type="match status" value="1"/>
</dbReference>
<dbReference type="PROSITE" id="PS00211">
    <property type="entry name" value="ABC_TRANSPORTER_1"/>
    <property type="match status" value="1"/>
</dbReference>
<keyword evidence="2 7" id="KW-0812">Transmembrane</keyword>
<protein>
    <submittedName>
        <fullName evidence="10">ABC transporter ATP-binding protein</fullName>
    </submittedName>
</protein>
<feature type="transmembrane region" description="Helical" evidence="7">
    <location>
        <begin position="34"/>
        <end position="55"/>
    </location>
</feature>
<dbReference type="SMART" id="SM00382">
    <property type="entry name" value="AAA"/>
    <property type="match status" value="1"/>
</dbReference>
<evidence type="ECO:0000256" key="5">
    <source>
        <dbReference type="ARBA" id="ARBA00022989"/>
    </source>
</evidence>
<feature type="transmembrane region" description="Helical" evidence="7">
    <location>
        <begin position="115"/>
        <end position="137"/>
    </location>
</feature>
<proteinExistence type="predicted"/>